<keyword evidence="3 7" id="KW-0812">Transmembrane</keyword>
<dbReference type="PANTHER" id="PTHR20955:SF1">
    <property type="entry name" value="PROTEIN JAGUNAL HOMOLOG 1"/>
    <property type="match status" value="1"/>
</dbReference>
<dbReference type="PANTHER" id="PTHR20955">
    <property type="entry name" value="PROTEIN JAGUNAL HOMOLOG 1"/>
    <property type="match status" value="1"/>
</dbReference>
<evidence type="ECO:0000256" key="3">
    <source>
        <dbReference type="ARBA" id="ARBA00022692"/>
    </source>
</evidence>
<proteinExistence type="inferred from homology"/>
<reference evidence="8 9" key="1">
    <citation type="journal article" date="2015" name="Genome Biol. Evol.">
        <title>Comparative Genomics of a Bacterivorous Green Alga Reveals Evolutionary Causalities and Consequences of Phago-Mixotrophic Mode of Nutrition.</title>
        <authorList>
            <person name="Burns J.A."/>
            <person name="Paasch A."/>
            <person name="Narechania A."/>
            <person name="Kim E."/>
        </authorList>
    </citation>
    <scope>NUCLEOTIDE SEQUENCE [LARGE SCALE GENOMIC DNA]</scope>
    <source>
        <strain evidence="8 9">PLY_AMNH</strain>
    </source>
</reference>
<dbReference type="InterPro" id="IPR009787">
    <property type="entry name" value="Jagunal"/>
</dbReference>
<keyword evidence="9" id="KW-1185">Reference proteome</keyword>
<name>A0AAE0BQN0_9CHLO</name>
<dbReference type="GO" id="GO:0007029">
    <property type="term" value="P:endoplasmic reticulum organization"/>
    <property type="evidence" value="ECO:0007669"/>
    <property type="project" value="InterPro"/>
</dbReference>
<evidence type="ECO:0000256" key="5">
    <source>
        <dbReference type="ARBA" id="ARBA00022989"/>
    </source>
</evidence>
<gene>
    <name evidence="8" type="ORF">CYMTET_50021</name>
</gene>
<comment type="caution">
    <text evidence="8">The sequence shown here is derived from an EMBL/GenBank/DDBJ whole genome shotgun (WGS) entry which is preliminary data.</text>
</comment>
<feature type="transmembrane region" description="Helical" evidence="7">
    <location>
        <begin position="36"/>
        <end position="57"/>
    </location>
</feature>
<feature type="transmembrane region" description="Helical" evidence="7">
    <location>
        <begin position="69"/>
        <end position="89"/>
    </location>
</feature>
<dbReference type="AlphaFoldDB" id="A0AAE0BQN0"/>
<evidence type="ECO:0000256" key="2">
    <source>
        <dbReference type="ARBA" id="ARBA00008462"/>
    </source>
</evidence>
<comment type="subcellular location">
    <subcellularLocation>
        <location evidence="1">Endoplasmic reticulum membrane</location>
        <topology evidence="1">Multi-pass membrane protein</topology>
    </subcellularLocation>
</comment>
<keyword evidence="6 7" id="KW-0472">Membrane</keyword>
<protein>
    <submittedName>
        <fullName evidence="8">Uncharacterized protein</fullName>
    </submittedName>
</protein>
<sequence>MERNLRNRPTGTDGSDYLHRQTIDPRYQKMAALKRYLSLTIYALIVYVLVLCCWQSIPFAGGQMPTKGLSSGSFIMVAVPTITYTGRVVKSTKKSILQTVIYMCYVLAAMGLFVGLNDAYSFFYDQSPAEIATEVITELTGMDTYPLMTWMQVVHIVVVALGILLPAVLVKLTTSLQEQLLAGKKK</sequence>
<evidence type="ECO:0000256" key="1">
    <source>
        <dbReference type="ARBA" id="ARBA00004477"/>
    </source>
</evidence>
<dbReference type="EMBL" id="LGRX02033738">
    <property type="protein sequence ID" value="KAK3240110.1"/>
    <property type="molecule type" value="Genomic_DNA"/>
</dbReference>
<feature type="transmembrane region" description="Helical" evidence="7">
    <location>
        <begin position="96"/>
        <end position="116"/>
    </location>
</feature>
<evidence type="ECO:0000313" key="9">
    <source>
        <dbReference type="Proteomes" id="UP001190700"/>
    </source>
</evidence>
<dbReference type="GO" id="GO:0005789">
    <property type="term" value="C:endoplasmic reticulum membrane"/>
    <property type="evidence" value="ECO:0007669"/>
    <property type="project" value="UniProtKB-SubCell"/>
</dbReference>
<dbReference type="Proteomes" id="UP001190700">
    <property type="component" value="Unassembled WGS sequence"/>
</dbReference>
<feature type="transmembrane region" description="Helical" evidence="7">
    <location>
        <begin position="149"/>
        <end position="170"/>
    </location>
</feature>
<evidence type="ECO:0000313" key="8">
    <source>
        <dbReference type="EMBL" id="KAK3240110.1"/>
    </source>
</evidence>
<keyword evidence="5 7" id="KW-1133">Transmembrane helix</keyword>
<keyword evidence="4" id="KW-0256">Endoplasmic reticulum</keyword>
<evidence type="ECO:0000256" key="7">
    <source>
        <dbReference type="SAM" id="Phobius"/>
    </source>
</evidence>
<evidence type="ECO:0000256" key="6">
    <source>
        <dbReference type="ARBA" id="ARBA00023136"/>
    </source>
</evidence>
<accession>A0AAE0BQN0</accession>
<dbReference type="GO" id="GO:0016192">
    <property type="term" value="P:vesicle-mediated transport"/>
    <property type="evidence" value="ECO:0007669"/>
    <property type="project" value="TreeGrafter"/>
</dbReference>
<comment type="similarity">
    <text evidence="2">Belongs to the jagunal family.</text>
</comment>
<evidence type="ECO:0000256" key="4">
    <source>
        <dbReference type="ARBA" id="ARBA00022824"/>
    </source>
</evidence>
<organism evidence="8 9">
    <name type="scientific">Cymbomonas tetramitiformis</name>
    <dbReference type="NCBI Taxonomy" id="36881"/>
    <lineage>
        <taxon>Eukaryota</taxon>
        <taxon>Viridiplantae</taxon>
        <taxon>Chlorophyta</taxon>
        <taxon>Pyramimonadophyceae</taxon>
        <taxon>Pyramimonadales</taxon>
        <taxon>Pyramimonadaceae</taxon>
        <taxon>Cymbomonas</taxon>
    </lineage>
</organism>
<dbReference type="Pfam" id="PF07086">
    <property type="entry name" value="Jagunal"/>
    <property type="match status" value="1"/>
</dbReference>